<dbReference type="KEGG" id="ngr:NAEGRDRAFT_67490"/>
<accession>D2VF39</accession>
<dbReference type="InterPro" id="IPR023393">
    <property type="entry name" value="START-like_dom_sf"/>
</dbReference>
<protein>
    <submittedName>
        <fullName evidence="1">Predicted protein</fullName>
    </submittedName>
</protein>
<dbReference type="Proteomes" id="UP000006671">
    <property type="component" value="Unassembled WGS sequence"/>
</dbReference>
<dbReference type="VEuPathDB" id="AmoebaDB:NAEGRDRAFT_67490"/>
<proteinExistence type="predicted"/>
<dbReference type="PANTHER" id="PTHR19308">
    <property type="entry name" value="PHOSPHATIDYLCHOLINE TRANSFER PROTEIN"/>
    <property type="match status" value="1"/>
</dbReference>
<keyword evidence="2" id="KW-1185">Reference proteome</keyword>
<dbReference type="AlphaFoldDB" id="D2VF39"/>
<dbReference type="SUPFAM" id="SSF55961">
    <property type="entry name" value="Bet v1-like"/>
    <property type="match status" value="1"/>
</dbReference>
<reference evidence="1 2" key="1">
    <citation type="journal article" date="2010" name="Cell">
        <title>The genome of Naegleria gruberi illuminates early eukaryotic versatility.</title>
        <authorList>
            <person name="Fritz-Laylin L.K."/>
            <person name="Prochnik S.E."/>
            <person name="Ginger M.L."/>
            <person name="Dacks J.B."/>
            <person name="Carpenter M.L."/>
            <person name="Field M.C."/>
            <person name="Kuo A."/>
            <person name="Paredez A."/>
            <person name="Chapman J."/>
            <person name="Pham J."/>
            <person name="Shu S."/>
            <person name="Neupane R."/>
            <person name="Cipriano M."/>
            <person name="Mancuso J."/>
            <person name="Tu H."/>
            <person name="Salamov A."/>
            <person name="Lindquist E."/>
            <person name="Shapiro H."/>
            <person name="Lucas S."/>
            <person name="Grigoriev I.V."/>
            <person name="Cande W.Z."/>
            <person name="Fulton C."/>
            <person name="Rokhsar D.S."/>
            <person name="Dawson S.C."/>
        </authorList>
    </citation>
    <scope>NUCLEOTIDE SEQUENCE [LARGE SCALE GENOMIC DNA]</scope>
    <source>
        <strain evidence="1 2">NEG-M</strain>
    </source>
</reference>
<dbReference type="GeneID" id="8848714"/>
<dbReference type="InParanoid" id="D2VF39"/>
<dbReference type="Gene3D" id="3.30.530.20">
    <property type="match status" value="1"/>
</dbReference>
<evidence type="ECO:0000313" key="1">
    <source>
        <dbReference type="EMBL" id="EFC44709.1"/>
    </source>
</evidence>
<evidence type="ECO:0000313" key="2">
    <source>
        <dbReference type="Proteomes" id="UP000006671"/>
    </source>
</evidence>
<organism evidence="2">
    <name type="scientific">Naegleria gruberi</name>
    <name type="common">Amoeba</name>
    <dbReference type="NCBI Taxonomy" id="5762"/>
    <lineage>
        <taxon>Eukaryota</taxon>
        <taxon>Discoba</taxon>
        <taxon>Heterolobosea</taxon>
        <taxon>Tetramitia</taxon>
        <taxon>Eutetramitia</taxon>
        <taxon>Vahlkampfiidae</taxon>
        <taxon>Naegleria</taxon>
    </lineage>
</organism>
<name>D2VF39_NAEGR</name>
<gene>
    <name evidence="1" type="ORF">NAEGRDRAFT_67490</name>
</gene>
<dbReference type="RefSeq" id="XP_002677453.1">
    <property type="nucleotide sequence ID" value="XM_002677407.1"/>
</dbReference>
<dbReference type="PANTHER" id="PTHR19308:SF14">
    <property type="entry name" value="START DOMAIN-CONTAINING PROTEIN"/>
    <property type="match status" value="1"/>
</dbReference>
<dbReference type="InterPro" id="IPR051213">
    <property type="entry name" value="START_lipid_transfer"/>
</dbReference>
<dbReference type="OrthoDB" id="10251082at2759"/>
<sequence>MQKVKIEEIQKHWNVELKNAEVYAEKEFEGYLEDVNGVAISHYKGDSERGIVIKGETIAENCKVDQILKLFETPDWEVVKSYDKKAKYFKEIERIDSWSIRHFIFSSPSRFVSERDFILVGHSIHSNEYIGWLSTSIDDYYSFNSNDKSLVRGTNYFTLFKFYQIDNDVKCTMMVQSNPNGMIPTSLANQALHERPNLLFDVSQYLGKKNRPC</sequence>
<dbReference type="EMBL" id="GG738867">
    <property type="protein sequence ID" value="EFC44709.1"/>
    <property type="molecule type" value="Genomic_DNA"/>
</dbReference>